<accession>A0A7U2MTC2</accession>
<dbReference type="GO" id="GO:0051287">
    <property type="term" value="F:NAD binding"/>
    <property type="evidence" value="ECO:0007669"/>
    <property type="project" value="InterPro"/>
</dbReference>
<dbReference type="SUPFAM" id="SSF52413">
    <property type="entry name" value="UDP-glucose/GDP-mannose dehydrogenase C-terminal domain"/>
    <property type="match status" value="1"/>
</dbReference>
<sequence>MKAILPDMACFKLHGNGYSQGQISEPASIESNGLPTPPPESSSGKCQPEGDNVNKETFHTHAYDDPIIAVIGVGYIGLELVSAFARVYNNIIAFDINSQRIEEIRADLAKKNVKATSNPSDIAVATHFLICVPTTLHQACVDTTPLQAAISLLSKYARPGSTVVIESSVAVGITRQLLKDVMRSCGLMAGMSPERVDPGRLSPAFEDIPKVISGLDDIAPGSLQSIEKLYGKVFHDLVPVSCPEVAEMTKLYENCQRMVCIAFANEMADACQSIGISAMEVSTAAATKPFGYQSYFPGLGVGGNCIPVNPYYLLSTSELPLLQAATEEMTKRPAKLGNRVMKKFYCNQASGAMSRVMQPRVLVVGVGFKRGQSVLSNSPGLALIRHLKDEWEASVEYADPLVSQEALPSIPKLDEARRWNTKSLTEEFDIIIVAVDQPGLDLTVLQRLDGVLVENFTSSVAAGCSQ</sequence>
<protein>
    <submittedName>
        <fullName evidence="6">UDP-N-acetyl-D-mannosaminuronate dehydrogenase</fullName>
    </submittedName>
</protein>
<dbReference type="InterPro" id="IPR001732">
    <property type="entry name" value="UDP-Glc/GDP-Man_DH_N"/>
</dbReference>
<evidence type="ECO:0000259" key="4">
    <source>
        <dbReference type="Pfam" id="PF00984"/>
    </source>
</evidence>
<organism evidence="6 7">
    <name type="scientific">Aspergillus flavus (strain ATCC 200026 / FGSC A1120 / IAM 13836 / NRRL 3357 / JCM 12722 / SRRC 167)</name>
    <dbReference type="NCBI Taxonomy" id="332952"/>
    <lineage>
        <taxon>Eukaryota</taxon>
        <taxon>Fungi</taxon>
        <taxon>Dikarya</taxon>
        <taxon>Ascomycota</taxon>
        <taxon>Pezizomycotina</taxon>
        <taxon>Eurotiomycetes</taxon>
        <taxon>Eurotiomycetidae</taxon>
        <taxon>Eurotiales</taxon>
        <taxon>Aspergillaceae</taxon>
        <taxon>Aspergillus</taxon>
        <taxon>Aspergillus subgen. Circumdati</taxon>
    </lineage>
</organism>
<evidence type="ECO:0000256" key="3">
    <source>
        <dbReference type="SAM" id="MobiDB-lite"/>
    </source>
</evidence>
<evidence type="ECO:0000256" key="1">
    <source>
        <dbReference type="ARBA" id="ARBA00006601"/>
    </source>
</evidence>
<dbReference type="GO" id="GO:0000271">
    <property type="term" value="P:polysaccharide biosynthetic process"/>
    <property type="evidence" value="ECO:0007669"/>
    <property type="project" value="InterPro"/>
</dbReference>
<dbReference type="SUPFAM" id="SSF51735">
    <property type="entry name" value="NAD(P)-binding Rossmann-fold domains"/>
    <property type="match status" value="1"/>
</dbReference>
<feature type="domain" description="UDP-glucose/GDP-mannose dehydrogenase dimerisation" evidence="4">
    <location>
        <begin position="245"/>
        <end position="318"/>
    </location>
</feature>
<reference evidence="7" key="1">
    <citation type="journal article" date="2021" name="G3 (Bethesda)">
        <title>Chromosome assembled and annotated genome sequence of Aspergillus flavus NRRL 3357.</title>
        <authorList>
            <person name="Skerker J.M."/>
            <person name="Pianalto K.M."/>
            <person name="Mondo S.J."/>
            <person name="Yang K."/>
            <person name="Arkin A.P."/>
            <person name="Keller N.P."/>
            <person name="Grigoriev I.V."/>
            <person name="Louise Glass N.L."/>
        </authorList>
    </citation>
    <scope>NUCLEOTIDE SEQUENCE [LARGE SCALE GENOMIC DNA]</scope>
    <source>
        <strain evidence="7">ATCC 200026 / FGSC A1120 / IAM 13836 / NRRL 3357 / JCM 12722 / SRRC 167</strain>
    </source>
</reference>
<dbReference type="Gene3D" id="3.40.50.720">
    <property type="entry name" value="NAD(P)-binding Rossmann-like Domain"/>
    <property type="match status" value="2"/>
</dbReference>
<dbReference type="VEuPathDB" id="FungiDB:AFLA_001814"/>
<dbReference type="VEuPathDB" id="FungiDB:F9C07_2282933"/>
<dbReference type="PIRSF" id="PIRSF500136">
    <property type="entry name" value="UDP_ManNAc_DH"/>
    <property type="match status" value="1"/>
</dbReference>
<dbReference type="InterPro" id="IPR017476">
    <property type="entry name" value="UDP-Glc/GDP-Man"/>
</dbReference>
<dbReference type="PIRSF" id="PIRSF000124">
    <property type="entry name" value="UDPglc_GDPman_dh"/>
    <property type="match status" value="1"/>
</dbReference>
<evidence type="ECO:0000259" key="5">
    <source>
        <dbReference type="Pfam" id="PF03721"/>
    </source>
</evidence>
<dbReference type="InterPro" id="IPR008927">
    <property type="entry name" value="6-PGluconate_DH-like_C_sf"/>
</dbReference>
<dbReference type="SUPFAM" id="SSF48179">
    <property type="entry name" value="6-phosphogluconate dehydrogenase C-terminal domain-like"/>
    <property type="match status" value="1"/>
</dbReference>
<proteinExistence type="inferred from homology"/>
<dbReference type="InterPro" id="IPR036291">
    <property type="entry name" value="NAD(P)-bd_dom_sf"/>
</dbReference>
<dbReference type="InterPro" id="IPR036220">
    <property type="entry name" value="UDP-Glc/GDP-Man_DH_C_sf"/>
</dbReference>
<evidence type="ECO:0000313" key="7">
    <source>
        <dbReference type="Proteomes" id="UP000596276"/>
    </source>
</evidence>
<dbReference type="InterPro" id="IPR014026">
    <property type="entry name" value="UDP-Glc/GDP-Man_DH_dimer"/>
</dbReference>
<comment type="similarity">
    <text evidence="1 2">Belongs to the UDP-glucose/GDP-mannose dehydrogenase family.</text>
</comment>
<dbReference type="InterPro" id="IPR028359">
    <property type="entry name" value="UDP_ManNAc/GlcNAc_DH"/>
</dbReference>
<name>A0A7U2MTC2_ASPFN</name>
<evidence type="ECO:0000313" key="6">
    <source>
        <dbReference type="EMBL" id="QRD89468.1"/>
    </source>
</evidence>
<dbReference type="GO" id="GO:0016616">
    <property type="term" value="F:oxidoreductase activity, acting on the CH-OH group of donors, NAD or NADP as acceptor"/>
    <property type="evidence" value="ECO:0007669"/>
    <property type="project" value="InterPro"/>
</dbReference>
<dbReference type="EMBL" id="CP044618">
    <property type="protein sequence ID" value="QRD89468.1"/>
    <property type="molecule type" value="Genomic_DNA"/>
</dbReference>
<dbReference type="AlphaFoldDB" id="A0A7U2MTC2"/>
<evidence type="ECO:0000256" key="2">
    <source>
        <dbReference type="PIRNR" id="PIRNR000124"/>
    </source>
</evidence>
<dbReference type="PANTHER" id="PTHR43491:SF2">
    <property type="entry name" value="UDP-N-ACETYL-D-MANNOSAMINE DEHYDROGENASE"/>
    <property type="match status" value="1"/>
</dbReference>
<feature type="domain" description="UDP-glucose/GDP-mannose dehydrogenase N-terminal" evidence="5">
    <location>
        <begin position="68"/>
        <end position="217"/>
    </location>
</feature>
<dbReference type="NCBIfam" id="TIGR03026">
    <property type="entry name" value="NDP-sugDHase"/>
    <property type="match status" value="1"/>
</dbReference>
<feature type="region of interest" description="Disordered" evidence="3">
    <location>
        <begin position="22"/>
        <end position="56"/>
    </location>
</feature>
<keyword evidence="7" id="KW-1185">Reference proteome</keyword>
<dbReference type="GO" id="GO:0016628">
    <property type="term" value="F:oxidoreductase activity, acting on the CH-CH group of donors, NAD or NADP as acceptor"/>
    <property type="evidence" value="ECO:0007669"/>
    <property type="project" value="InterPro"/>
</dbReference>
<dbReference type="Pfam" id="PF00984">
    <property type="entry name" value="UDPG_MGDP_dh"/>
    <property type="match status" value="1"/>
</dbReference>
<dbReference type="Proteomes" id="UP000596276">
    <property type="component" value="Chromosome 4"/>
</dbReference>
<feature type="compositionally biased region" description="Polar residues" evidence="3">
    <location>
        <begin position="22"/>
        <end position="34"/>
    </location>
</feature>
<dbReference type="PANTHER" id="PTHR43491">
    <property type="entry name" value="UDP-N-ACETYL-D-MANNOSAMINE DEHYDROGENASE"/>
    <property type="match status" value="1"/>
</dbReference>
<gene>
    <name evidence="6" type="ORF">F9C07_2282933</name>
</gene>
<dbReference type="Pfam" id="PF03721">
    <property type="entry name" value="UDPG_MGDP_dh_N"/>
    <property type="match status" value="1"/>
</dbReference>